<dbReference type="EMBL" id="LWDX02041164">
    <property type="protein sequence ID" value="OEL23922.1"/>
    <property type="molecule type" value="Genomic_DNA"/>
</dbReference>
<dbReference type="PROSITE" id="PS51419">
    <property type="entry name" value="RAB"/>
    <property type="match status" value="1"/>
</dbReference>
<evidence type="ECO:0000313" key="3">
    <source>
        <dbReference type="Proteomes" id="UP000095767"/>
    </source>
</evidence>
<dbReference type="OrthoDB" id="63533at2759"/>
<dbReference type="GO" id="GO:0005525">
    <property type="term" value="F:GTP binding"/>
    <property type="evidence" value="ECO:0007669"/>
    <property type="project" value="InterPro"/>
</dbReference>
<keyword evidence="3" id="KW-1185">Reference proteome</keyword>
<dbReference type="InterPro" id="IPR027417">
    <property type="entry name" value="P-loop_NTPase"/>
</dbReference>
<reference evidence="2 3" key="1">
    <citation type="submission" date="2016-09" db="EMBL/GenBank/DDBJ databases">
        <title>The draft genome of Dichanthelium oligosanthes: A C3 panicoid grass species.</title>
        <authorList>
            <person name="Studer A.J."/>
            <person name="Schnable J.C."/>
            <person name="Brutnell T.P."/>
        </authorList>
    </citation>
    <scope>NUCLEOTIDE SEQUENCE [LARGE SCALE GENOMIC DNA]</scope>
    <source>
        <strain evidence="3">cv. Kellogg 1175</strain>
        <tissue evidence="2">Leaf</tissue>
    </source>
</reference>
<accession>A0A1E5VFN1</accession>
<dbReference type="SMART" id="SM00175">
    <property type="entry name" value="RAB"/>
    <property type="match status" value="1"/>
</dbReference>
<keyword evidence="1" id="KW-0547">Nucleotide-binding</keyword>
<dbReference type="GO" id="GO:0003924">
    <property type="term" value="F:GTPase activity"/>
    <property type="evidence" value="ECO:0007669"/>
    <property type="project" value="InterPro"/>
</dbReference>
<gene>
    <name evidence="2" type="ORF">BAE44_0015059</name>
</gene>
<dbReference type="STRING" id="888268.A0A1E5VFN1"/>
<dbReference type="InterPro" id="IPR001806">
    <property type="entry name" value="Small_GTPase"/>
</dbReference>
<dbReference type="AlphaFoldDB" id="A0A1E5VFN1"/>
<evidence type="ECO:0000313" key="2">
    <source>
        <dbReference type="EMBL" id="OEL23922.1"/>
    </source>
</evidence>
<dbReference type="SUPFAM" id="SSF52540">
    <property type="entry name" value="P-loop containing nucleoside triphosphate hydrolases"/>
    <property type="match status" value="1"/>
</dbReference>
<dbReference type="Proteomes" id="UP000095767">
    <property type="component" value="Unassembled WGS sequence"/>
</dbReference>
<proteinExistence type="predicted"/>
<dbReference type="PRINTS" id="PR00449">
    <property type="entry name" value="RASTRNSFRMNG"/>
</dbReference>
<name>A0A1E5VFN1_9POAL</name>
<dbReference type="Pfam" id="PF00071">
    <property type="entry name" value="Ras"/>
    <property type="match status" value="1"/>
</dbReference>
<comment type="caution">
    <text evidence="2">The sequence shown here is derived from an EMBL/GenBank/DDBJ whole genome shotgun (WGS) entry which is preliminary data.</text>
</comment>
<evidence type="ECO:0000256" key="1">
    <source>
        <dbReference type="ARBA" id="ARBA00022741"/>
    </source>
</evidence>
<protein>
    <submittedName>
        <fullName evidence="2">Uncharacterized protein</fullName>
    </submittedName>
</protein>
<organism evidence="2 3">
    <name type="scientific">Dichanthelium oligosanthes</name>
    <dbReference type="NCBI Taxonomy" id="888268"/>
    <lineage>
        <taxon>Eukaryota</taxon>
        <taxon>Viridiplantae</taxon>
        <taxon>Streptophyta</taxon>
        <taxon>Embryophyta</taxon>
        <taxon>Tracheophyta</taxon>
        <taxon>Spermatophyta</taxon>
        <taxon>Magnoliopsida</taxon>
        <taxon>Liliopsida</taxon>
        <taxon>Poales</taxon>
        <taxon>Poaceae</taxon>
        <taxon>PACMAD clade</taxon>
        <taxon>Panicoideae</taxon>
        <taxon>Panicodae</taxon>
        <taxon>Paniceae</taxon>
        <taxon>Dichantheliinae</taxon>
        <taxon>Dichanthelium</taxon>
    </lineage>
</organism>
<sequence>LLALEFYFTIYFQVCTQAFSKYFLCLQDTAGQEKFHALDPYFSHHLCSIIAAALLVYDITDSDTNIRVTKWVKELKQMATKDIVMAIAANKSDLVRLKNIDTQDALRFHISNFILTISNLTHLSYAESIGASLFVTSARAGTGIDDVFNDIAKRTIHEL</sequence>
<dbReference type="PANTHER" id="PTHR47978">
    <property type="match status" value="1"/>
</dbReference>
<feature type="non-terminal residue" evidence="2">
    <location>
        <position position="1"/>
    </location>
</feature>
<dbReference type="Gene3D" id="3.40.50.300">
    <property type="entry name" value="P-loop containing nucleotide triphosphate hydrolases"/>
    <property type="match status" value="1"/>
</dbReference>